<dbReference type="InterPro" id="IPR003340">
    <property type="entry name" value="B3_DNA-bd"/>
</dbReference>
<keyword evidence="4" id="KW-0804">Transcription</keyword>
<dbReference type="InterPro" id="IPR044837">
    <property type="entry name" value="REM16-like"/>
</dbReference>
<comment type="subcellular location">
    <subcellularLocation>
        <location evidence="1">Nucleus</location>
    </subcellularLocation>
</comment>
<dbReference type="PANTHER" id="PTHR31391">
    <property type="entry name" value="B3 DOMAIN-CONTAINING PROTEIN OS11G0197600-RELATED"/>
    <property type="match status" value="1"/>
</dbReference>
<feature type="compositionally biased region" description="Acidic residues" evidence="6">
    <location>
        <begin position="200"/>
        <end position="211"/>
    </location>
</feature>
<evidence type="ECO:0000259" key="7">
    <source>
        <dbReference type="PROSITE" id="PS50863"/>
    </source>
</evidence>
<protein>
    <submittedName>
        <fullName evidence="8">B3 domain-containing protein</fullName>
    </submittedName>
</protein>
<keyword evidence="2" id="KW-0805">Transcription regulation</keyword>
<evidence type="ECO:0000256" key="4">
    <source>
        <dbReference type="ARBA" id="ARBA00023163"/>
    </source>
</evidence>
<evidence type="ECO:0000256" key="6">
    <source>
        <dbReference type="SAM" id="MobiDB-lite"/>
    </source>
</evidence>
<feature type="domain" description="TF-B3" evidence="7">
    <location>
        <begin position="1003"/>
        <end position="1101"/>
    </location>
</feature>
<dbReference type="CDD" id="cd10017">
    <property type="entry name" value="B3_DNA"/>
    <property type="match status" value="2"/>
</dbReference>
<accession>R7W7F7</accession>
<feature type="compositionally biased region" description="Acidic residues" evidence="6">
    <location>
        <begin position="250"/>
        <end position="262"/>
    </location>
</feature>
<keyword evidence="5" id="KW-0539">Nucleus</keyword>
<organism evidence="8">
    <name type="scientific">Aegilops tauschii</name>
    <name type="common">Tausch's goatgrass</name>
    <name type="synonym">Aegilops squarrosa</name>
    <dbReference type="NCBI Taxonomy" id="37682"/>
    <lineage>
        <taxon>Eukaryota</taxon>
        <taxon>Viridiplantae</taxon>
        <taxon>Streptophyta</taxon>
        <taxon>Embryophyta</taxon>
        <taxon>Tracheophyta</taxon>
        <taxon>Spermatophyta</taxon>
        <taxon>Magnoliopsida</taxon>
        <taxon>Liliopsida</taxon>
        <taxon>Poales</taxon>
        <taxon>Poaceae</taxon>
        <taxon>BOP clade</taxon>
        <taxon>Pooideae</taxon>
        <taxon>Triticodae</taxon>
        <taxon>Triticeae</taxon>
        <taxon>Triticinae</taxon>
        <taxon>Aegilops</taxon>
    </lineage>
</organism>
<feature type="compositionally biased region" description="Basic and acidic residues" evidence="6">
    <location>
        <begin position="298"/>
        <end position="316"/>
    </location>
</feature>
<sequence>MRESHHHHRHHAVVLTKLSLAPLLDQEFEGRHRAERVLNSELLEGSEHALDTLYVATAGPMSYQQSRTRAGVVLVPKPSVPHFGVDGVPEVVVQVVRQEAASAVDLLAVGTAAHWGRRDRHSIRGQMPVIGQEAAGPEWEHGLTGRRFPIKKDGDRLPGRMTGGADCACPINLNGGRRRERMSSGELARQDRSRSRDTEMECEEEEEEEDETCKMLSEEEEQEVEMWDKKVQSRKASTGSLEKGRRMEEPIELSDDADDNETIMEMSKKAAKHKEKKRRHNDDGDHKKKKKKSVSSHGGDKNTHSADRDKDMRRDMLLSPNKNKGPFHSKEKSWKMPSSHGGDRKMHRGGHHNDNKSSMMWRSEYDKYKGMKKKEMNKDKKPWPVHNGGSREEKKKTALFLSKEGKMPMLDDSSNKGNKRKKMPMMYDKVKKPRTSDKDDKAGSYDRKKTTLGYNAGQKVQSGHGEEKKVKFAFFKVAGEHFEEFLLIPPKPAGAPKMVGLTNQLVCLEDSEGKSSMVRLSVVDGSLAFYQGWSNFVSDHSIKWAEIILFEYTGCSKFSVRVFGADSWERVSFIVETRGEEKKQKESYAPDDLVPCRCSRDINGHHYVSGEYIGSNRTKTKSDGYTDNAEVSPSNLVAKSMSAVPGTCRMSANSTQDPNGVVGGIVCGSSVAPDNKDGHLANRKHTANAIFPSYIKDTTRSPEIIVMADEAPLAQENKDTVALDNKKENLSIGECKTKCNASVTCNNEKTTRLELVPVTTDAAPLSQENGDAVELTTFVGHIEDSVMMKESTSAKCAEIHGSDEDLRRKQEGNTVRLECTAAVDKFPSNNKMDTNGNACSKYEYPGSFQCLEKWKGATVSGREALDGTGLIRPEKRLKTEEKLVGAMGVNPVERGYDGTHSCVPSQISESGLTRTKIEHSVNGKGATGKPETKIEQVGTVESIGCRQERNNISISANRAVARQTEHHFFRKEDTKSSNPAPPVPLLPVKVEVSELDDHRPVLKANLQFVVPSTAQTRLELPDPLSNAVGRKGRLDQNIVMLKDPMKRLWPVFYHETSLFVGFTGGWKSFVAANKLEAGDLCVLLMDLDEDELVYDVEITRK</sequence>
<dbReference type="PROSITE" id="PS50863">
    <property type="entry name" value="B3"/>
    <property type="match status" value="2"/>
</dbReference>
<dbReference type="PANTHER" id="PTHR31391:SF157">
    <property type="entry name" value="B3 DOMAIN-CONTAINING PROTEIN REM16"/>
    <property type="match status" value="1"/>
</dbReference>
<feature type="compositionally biased region" description="Basic and acidic residues" evidence="6">
    <location>
        <begin position="428"/>
        <end position="449"/>
    </location>
</feature>
<name>R7W7F7_AEGTA</name>
<evidence type="ECO:0000313" key="8">
    <source>
        <dbReference type="EnsemblPlants" id="EMT13199"/>
    </source>
</evidence>
<dbReference type="SMART" id="SM01019">
    <property type="entry name" value="B3"/>
    <property type="match status" value="2"/>
</dbReference>
<dbReference type="Pfam" id="PF02362">
    <property type="entry name" value="B3"/>
    <property type="match status" value="2"/>
</dbReference>
<dbReference type="InterPro" id="IPR015300">
    <property type="entry name" value="DNA-bd_pseudobarrel_sf"/>
</dbReference>
<dbReference type="Gene3D" id="2.40.330.10">
    <property type="entry name" value="DNA-binding pseudobarrel domain"/>
    <property type="match status" value="2"/>
</dbReference>
<evidence type="ECO:0000256" key="2">
    <source>
        <dbReference type="ARBA" id="ARBA00023015"/>
    </source>
</evidence>
<dbReference type="GO" id="GO:0005634">
    <property type="term" value="C:nucleus"/>
    <property type="evidence" value="ECO:0007669"/>
    <property type="project" value="UniProtKB-SubCell"/>
</dbReference>
<evidence type="ECO:0000256" key="5">
    <source>
        <dbReference type="ARBA" id="ARBA00023242"/>
    </source>
</evidence>
<dbReference type="GO" id="GO:0003677">
    <property type="term" value="F:DNA binding"/>
    <property type="evidence" value="ECO:0007669"/>
    <property type="project" value="UniProtKB-KW"/>
</dbReference>
<proteinExistence type="predicted"/>
<feature type="compositionally biased region" description="Basic and acidic residues" evidence="6">
    <location>
        <begin position="188"/>
        <end position="199"/>
    </location>
</feature>
<feature type="compositionally biased region" description="Basic and acidic residues" evidence="6">
    <location>
        <begin position="363"/>
        <end position="382"/>
    </location>
</feature>
<feature type="compositionally biased region" description="Basic residues" evidence="6">
    <location>
        <begin position="269"/>
        <end position="279"/>
    </location>
</feature>
<evidence type="ECO:0000256" key="1">
    <source>
        <dbReference type="ARBA" id="ARBA00004123"/>
    </source>
</evidence>
<feature type="domain" description="TF-B3" evidence="7">
    <location>
        <begin position="471"/>
        <end position="566"/>
    </location>
</feature>
<dbReference type="AlphaFoldDB" id="R7W7F7"/>
<dbReference type="SUPFAM" id="SSF101936">
    <property type="entry name" value="DNA-binding pseudobarrel domain"/>
    <property type="match status" value="2"/>
</dbReference>
<evidence type="ECO:0000256" key="3">
    <source>
        <dbReference type="ARBA" id="ARBA00023125"/>
    </source>
</evidence>
<dbReference type="EnsemblPlants" id="EMT13199">
    <property type="protein sequence ID" value="EMT13199"/>
    <property type="gene ID" value="F775_02758"/>
</dbReference>
<keyword evidence="3" id="KW-0238">DNA-binding</keyword>
<reference evidence="8" key="1">
    <citation type="submission" date="2015-06" db="UniProtKB">
        <authorList>
            <consortium name="EnsemblPlants"/>
        </authorList>
    </citation>
    <scope>IDENTIFICATION</scope>
</reference>
<feature type="region of interest" description="Disordered" evidence="6">
    <location>
        <begin position="174"/>
        <end position="450"/>
    </location>
</feature>